<reference evidence="3 4" key="1">
    <citation type="journal article" date="2019" name="G3 (Bethesda)">
        <title>Sequencing of a Wild Apple (Malus baccata) Genome Unravels the Differences Between Cultivated and Wild Apple Species Regarding Disease Resistance and Cold Tolerance.</title>
        <authorList>
            <person name="Chen X."/>
        </authorList>
    </citation>
    <scope>NUCLEOTIDE SEQUENCE [LARGE SCALE GENOMIC DNA]</scope>
    <source>
        <strain evidence="4">cv. Shandingzi</strain>
        <tissue evidence="3">Leaves</tissue>
    </source>
</reference>
<feature type="transmembrane region" description="Helical" evidence="2">
    <location>
        <begin position="77"/>
        <end position="97"/>
    </location>
</feature>
<keyword evidence="2" id="KW-0472">Membrane</keyword>
<keyword evidence="4" id="KW-1185">Reference proteome</keyword>
<dbReference type="EMBL" id="VIEB01000412">
    <property type="protein sequence ID" value="TQD91678.1"/>
    <property type="molecule type" value="Genomic_DNA"/>
</dbReference>
<keyword evidence="2" id="KW-0812">Transmembrane</keyword>
<protein>
    <submittedName>
        <fullName evidence="3">Uncharacterized protein</fullName>
    </submittedName>
</protein>
<evidence type="ECO:0000256" key="2">
    <source>
        <dbReference type="SAM" id="Phobius"/>
    </source>
</evidence>
<feature type="compositionally biased region" description="Basic and acidic residues" evidence="1">
    <location>
        <begin position="7"/>
        <end position="22"/>
    </location>
</feature>
<sequence length="107" mass="11870">MTFPKVVIERDSDSEQSSPKEQEGEEVLESENEAKADEVLDGKKKGKAPTTISLKKFAKGQTAGGCFREWISMQKKVLFLLRTTLAFSLILASMTTGKPILIHKKGR</sequence>
<name>A0A540LZ22_MALBA</name>
<evidence type="ECO:0000313" key="4">
    <source>
        <dbReference type="Proteomes" id="UP000315295"/>
    </source>
</evidence>
<comment type="caution">
    <text evidence="3">The sequence shown here is derived from an EMBL/GenBank/DDBJ whole genome shotgun (WGS) entry which is preliminary data.</text>
</comment>
<feature type="region of interest" description="Disordered" evidence="1">
    <location>
        <begin position="1"/>
        <end position="47"/>
    </location>
</feature>
<accession>A0A540LZ22</accession>
<dbReference type="Proteomes" id="UP000315295">
    <property type="component" value="Unassembled WGS sequence"/>
</dbReference>
<evidence type="ECO:0000256" key="1">
    <source>
        <dbReference type="SAM" id="MobiDB-lite"/>
    </source>
</evidence>
<proteinExistence type="predicted"/>
<gene>
    <name evidence="3" type="ORF">C1H46_022742</name>
</gene>
<feature type="compositionally biased region" description="Basic and acidic residues" evidence="1">
    <location>
        <begin position="32"/>
        <end position="43"/>
    </location>
</feature>
<dbReference type="AlphaFoldDB" id="A0A540LZ22"/>
<keyword evidence="2" id="KW-1133">Transmembrane helix</keyword>
<organism evidence="3 4">
    <name type="scientific">Malus baccata</name>
    <name type="common">Siberian crab apple</name>
    <name type="synonym">Pyrus baccata</name>
    <dbReference type="NCBI Taxonomy" id="106549"/>
    <lineage>
        <taxon>Eukaryota</taxon>
        <taxon>Viridiplantae</taxon>
        <taxon>Streptophyta</taxon>
        <taxon>Embryophyta</taxon>
        <taxon>Tracheophyta</taxon>
        <taxon>Spermatophyta</taxon>
        <taxon>Magnoliopsida</taxon>
        <taxon>eudicotyledons</taxon>
        <taxon>Gunneridae</taxon>
        <taxon>Pentapetalae</taxon>
        <taxon>rosids</taxon>
        <taxon>fabids</taxon>
        <taxon>Rosales</taxon>
        <taxon>Rosaceae</taxon>
        <taxon>Amygdaloideae</taxon>
        <taxon>Maleae</taxon>
        <taxon>Malus</taxon>
    </lineage>
</organism>
<evidence type="ECO:0000313" key="3">
    <source>
        <dbReference type="EMBL" id="TQD91678.1"/>
    </source>
</evidence>